<comment type="function">
    <text evidence="3">Regulates mitochondrial small subunit maturation by controlling 15S rRNA 5'-end processing. Localizes to the 5' precursor of the 15S rRNA in a position that is subsequently occupied by mS47 in the mature yeast mtSSU. Uses structure and sequence-specific RNA recognition, binding to a single-stranded region of the precursor and specifically recognizing bases -6 to -1. The exchange of Ccm1 for mS47 is coupled to the irreversible removal of precursor rRNA that is accompanied by conformational changes of the mitoribosomal proteins uS5m and mS26. These conformational changes signal completion of 5'-end rRNA processing through protection of the mature 5'-end of the 15S rRNA and stabilization of mS47. The removal of the 5' precursor together with the dissociation of Ccm1 may be catalyzed by the 5'-3' exoribonuclease Pet127. Involved in the specific removal of group I introns in mitochondrial encoded transcripts.</text>
</comment>
<evidence type="ECO:0000256" key="2">
    <source>
        <dbReference type="ARBA" id="ARBA00022737"/>
    </source>
</evidence>
<dbReference type="EMBL" id="CP014244">
    <property type="protein sequence ID" value="AMD20199.1"/>
    <property type="molecule type" value="Genomic_DNA"/>
</dbReference>
<name>A0A0X8HRP8_9SACH</name>
<dbReference type="RefSeq" id="XP_017987195.1">
    <property type="nucleotide sequence ID" value="XM_018132227.1"/>
</dbReference>
<comment type="similarity">
    <text evidence="1">Belongs to the CCM1 family.</text>
</comment>
<evidence type="ECO:0000256" key="3">
    <source>
        <dbReference type="ARBA" id="ARBA00044493"/>
    </source>
</evidence>
<dbReference type="AlphaFoldDB" id="A0A0X8HRP8"/>
<evidence type="ECO:0000256" key="1">
    <source>
        <dbReference type="ARBA" id="ARBA00006192"/>
    </source>
</evidence>
<reference evidence="6 7" key="1">
    <citation type="submission" date="2016-01" db="EMBL/GenBank/DDBJ databases">
        <title>Genome sequence of the yeast Holleya sinecauda.</title>
        <authorList>
            <person name="Dietrich F.S."/>
        </authorList>
    </citation>
    <scope>NUCLEOTIDE SEQUENCE [LARGE SCALE GENOMIC DNA]</scope>
    <source>
        <strain evidence="6 7">ATCC 58844</strain>
    </source>
</reference>
<dbReference type="PANTHER" id="PTHR47936">
    <property type="entry name" value="PPR_LONG DOMAIN-CONTAINING PROTEIN"/>
    <property type="match status" value="1"/>
</dbReference>
<evidence type="ECO:0000256" key="5">
    <source>
        <dbReference type="ARBA" id="ARBA00044527"/>
    </source>
</evidence>
<protein>
    <recommendedName>
        <fullName evidence="5">Mitochondrial 15S rRNA processing factor CCM1</fullName>
    </recommendedName>
</protein>
<keyword evidence="7" id="KW-1185">Reference proteome</keyword>
<dbReference type="Gene3D" id="1.25.40.10">
    <property type="entry name" value="Tetratricopeptide repeat domain"/>
    <property type="match status" value="2"/>
</dbReference>
<sequence length="931" mass="108828">MRSILSVRRIDQRRLFYCSKTLWNSLKAVAVEDPFLGRRVTEIKASIDKFNFLDVSERAVLSNSLNASNSTELRRGILRLLGLKGYFNDMQYISKSIMVDEQGDFYNDVKLEEFKEYVVSLTKHSKPFKTLELVERFFSQFPLDKMEKFKLINAIFIDIKDLRTPNECLAWWCLALKDNMDALLFSDTEIDRGFTQALNSLLKSRPMFEHYFSSAIEYVLKVQDMQTASESASFLLKHLMLQRNFTQCQTVWKYKVDLGYQIHSVDLTAILASACYFHQWDRVLELYNTYGDAHDNFTQVDYTLIAYAKHKHGMRLLNENNDIPEGSLRHYGVKMFILSEKGDFEQVEELYSELLKRKLKPDHAVILSLVNAHYKALDLNTADRRFGLFEEYDIEPTAFSYLLMLQIYEAKDDYSGCFKILKKMDQLKVPLTEAHITCVINLFARSTNVNFAIELYRLMSEHYGLCHTGLSVSALMNVYNTARMPERAISLFKKYRHIKSVPNKNMIYNSALEAHMLLGNYKICEGLLTEMYEERLPKNFKTYEMILRFLVEYKKQFKSAEKLLKTLTVNEPDTSPVLAEVIIKAYDKMGNIEGALNIVNMLLQNGSYISSRCLYYLAKGAFIRSTMDSRGFSIFNKWIKDLMRKVHSKQIRLDKPILHPGMIAWPIKKLTSYREPVIAADILNLYSKLFLQRASTQETKLVVLKCMAAIAASSGRWEDFEDLFDMYMERIELMKGLHKIPGDNRFLETAMFGIFDYKLQHLKHCGQVTTKLPTLLKDIDRKGLILSNSTWELVLRELFKHRSTIFLGMRITDKYFMIGYTKLLVGRINKNNTSEVGGKKILKVRETKKLGRYVSHSVLKQLQISLDAYLGKSKNRSETIRRLIDRFPYFMKQYLMTYRKGLVNWNEIEEKHKEYLKKLRKTKKRIPGEFF</sequence>
<evidence type="ECO:0000313" key="7">
    <source>
        <dbReference type="Proteomes" id="UP000243052"/>
    </source>
</evidence>
<evidence type="ECO:0000256" key="4">
    <source>
        <dbReference type="ARBA" id="ARBA00044511"/>
    </source>
</evidence>
<dbReference type="GeneID" id="28723436"/>
<dbReference type="PANTHER" id="PTHR47936:SF1">
    <property type="entry name" value="PENTATRICOPEPTIDE REPEAT-CONTAINING PROTEIN GUN1, CHLOROPLASTIC"/>
    <property type="match status" value="1"/>
</dbReference>
<evidence type="ECO:0000313" key="6">
    <source>
        <dbReference type="EMBL" id="AMD20199.1"/>
    </source>
</evidence>
<keyword evidence="2" id="KW-0677">Repeat</keyword>
<accession>A0A0X8HRP8</accession>
<organism evidence="6 7">
    <name type="scientific">Eremothecium sinecaudum</name>
    <dbReference type="NCBI Taxonomy" id="45286"/>
    <lineage>
        <taxon>Eukaryota</taxon>
        <taxon>Fungi</taxon>
        <taxon>Dikarya</taxon>
        <taxon>Ascomycota</taxon>
        <taxon>Saccharomycotina</taxon>
        <taxon>Saccharomycetes</taxon>
        <taxon>Saccharomycetales</taxon>
        <taxon>Saccharomycetaceae</taxon>
        <taxon>Eremothecium</taxon>
    </lineage>
</organism>
<dbReference type="STRING" id="45286.A0A0X8HRP8"/>
<comment type="subunit">
    <text evidence="4">Binds to mitochondrial small subunit 15S rRNA.</text>
</comment>
<dbReference type="OrthoDB" id="185373at2759"/>
<dbReference type="Proteomes" id="UP000243052">
    <property type="component" value="Chromosome iv"/>
</dbReference>
<gene>
    <name evidence="6" type="ORF">AW171_hschr42082</name>
</gene>
<dbReference type="InterPro" id="IPR011990">
    <property type="entry name" value="TPR-like_helical_dom_sf"/>
</dbReference>
<proteinExistence type="inferred from homology"/>